<dbReference type="SUPFAM" id="SSF53383">
    <property type="entry name" value="PLP-dependent transferases"/>
    <property type="match status" value="1"/>
</dbReference>
<protein>
    <recommendedName>
        <fullName evidence="1">Aminotransferase class V domain-containing protein</fullName>
    </recommendedName>
</protein>
<evidence type="ECO:0000313" key="3">
    <source>
        <dbReference type="Proteomes" id="UP000051124"/>
    </source>
</evidence>
<gene>
    <name evidence="2" type="ORF">AMJ40_05370</name>
</gene>
<sequence length="391" mass="44081">MCSQDAYPDTDTIRSLFPVTRHRIYFDHASDGPMSQPASKAVGELLQAYMKEGKVEYTKCLETVAETRSLAARLMNVSPSEIAFIKNTSEGILTAMHAIPWRPGDNAVVMKDAFPATTYPWLYLLPDVEKRWVPLHDPSNDPQGKNFVMRLFDCVDTHTRAISIDWVHYLSGKRLELEELGESCRTRGIFTIVDGIQGLGALRLDCHRTQCDFLSAGASKWLFGPQGTGILYVSRERFEELKPCNIGWLSADWSNFQDFTTPAPLKENALRLEEGTLNHIGVHGMRENLKIILSIGPERIERWVTRLLDRLLKGLVELDCEILTPLDSELRSGILSFRHPSIGSQELWNSLSNNDIACSLRNGWIRISPHLYNTGGEVDLILETLREQIGG</sequence>
<dbReference type="InterPro" id="IPR015424">
    <property type="entry name" value="PyrdxlP-dep_Trfase"/>
</dbReference>
<comment type="caution">
    <text evidence="2">The sequence shown here is derived from an EMBL/GenBank/DDBJ whole genome shotgun (WGS) entry which is preliminary data.</text>
</comment>
<dbReference type="PANTHER" id="PTHR43586">
    <property type="entry name" value="CYSTEINE DESULFURASE"/>
    <property type="match status" value="1"/>
</dbReference>
<dbReference type="InterPro" id="IPR000192">
    <property type="entry name" value="Aminotrans_V_dom"/>
</dbReference>
<dbReference type="AlphaFoldDB" id="A0A0S7WHA6"/>
<feature type="domain" description="Aminotransferase class V" evidence="1">
    <location>
        <begin position="24"/>
        <end position="378"/>
    </location>
</feature>
<dbReference type="InterPro" id="IPR015421">
    <property type="entry name" value="PyrdxlP-dep_Trfase_major"/>
</dbReference>
<evidence type="ECO:0000259" key="1">
    <source>
        <dbReference type="Pfam" id="PF00266"/>
    </source>
</evidence>
<dbReference type="Gene3D" id="3.40.640.10">
    <property type="entry name" value="Type I PLP-dependent aspartate aminotransferase-like (Major domain)"/>
    <property type="match status" value="1"/>
</dbReference>
<dbReference type="Pfam" id="PF00266">
    <property type="entry name" value="Aminotran_5"/>
    <property type="match status" value="1"/>
</dbReference>
<dbReference type="Gene3D" id="3.90.1150.10">
    <property type="entry name" value="Aspartate Aminotransferase, domain 1"/>
    <property type="match status" value="1"/>
</dbReference>
<evidence type="ECO:0000313" key="2">
    <source>
        <dbReference type="EMBL" id="KPJ49495.1"/>
    </source>
</evidence>
<dbReference type="EMBL" id="LIZT01000056">
    <property type="protein sequence ID" value="KPJ49495.1"/>
    <property type="molecule type" value="Genomic_DNA"/>
</dbReference>
<dbReference type="PANTHER" id="PTHR43586:SF15">
    <property type="entry name" value="BLR3095 PROTEIN"/>
    <property type="match status" value="1"/>
</dbReference>
<reference evidence="2 3" key="1">
    <citation type="journal article" date="2015" name="Microbiome">
        <title>Genomic resolution of linkages in carbon, nitrogen, and sulfur cycling among widespread estuary sediment bacteria.</title>
        <authorList>
            <person name="Baker B.J."/>
            <person name="Lazar C.S."/>
            <person name="Teske A.P."/>
            <person name="Dick G.J."/>
        </authorList>
    </citation>
    <scope>NUCLEOTIDE SEQUENCE [LARGE SCALE GENOMIC DNA]</scope>
    <source>
        <strain evidence="2">DG_26</strain>
    </source>
</reference>
<dbReference type="PATRIC" id="fig|1703771.3.peg.315"/>
<dbReference type="InterPro" id="IPR015422">
    <property type="entry name" value="PyrdxlP-dep_Trfase_small"/>
</dbReference>
<name>A0A0S7WHA6_UNCT6</name>
<accession>A0A0S7WHA6</accession>
<dbReference type="Proteomes" id="UP000051124">
    <property type="component" value="Unassembled WGS sequence"/>
</dbReference>
<organism evidence="2 3">
    <name type="scientific">candidate division TA06 bacterium DG_26</name>
    <dbReference type="NCBI Taxonomy" id="1703771"/>
    <lineage>
        <taxon>Bacteria</taxon>
        <taxon>Bacteria division TA06</taxon>
    </lineage>
</organism>
<proteinExistence type="predicted"/>